<keyword evidence="2" id="KW-1185">Reference proteome</keyword>
<reference evidence="2" key="1">
    <citation type="journal article" date="2011" name="Genetics">
        <title>Massive changes in genome architecture accompany the transition to self-fertility in the filamentous fungus Neurospora tetrasperma.</title>
        <authorList>
            <person name="Ellison C.E."/>
            <person name="Stajich J.E."/>
            <person name="Jacobson D.J."/>
            <person name="Natvig D.O."/>
            <person name="Lapidus A."/>
            <person name="Foster B."/>
            <person name="Aerts A."/>
            <person name="Riley R."/>
            <person name="Lindquist E.A."/>
            <person name="Grigoriev I.V."/>
            <person name="Taylor J.W."/>
        </authorList>
    </citation>
    <scope>NUCLEOTIDE SEQUENCE [LARGE SCALE GENOMIC DNA]</scope>
    <source>
        <strain evidence="2">FGSC 2508 / P0657</strain>
    </source>
</reference>
<dbReference type="RefSeq" id="XP_009850221.1">
    <property type="nucleotide sequence ID" value="XM_009851919.1"/>
</dbReference>
<evidence type="ECO:0000313" key="1">
    <source>
        <dbReference type="EMBL" id="EGO57827.1"/>
    </source>
</evidence>
<dbReference type="GeneID" id="20827415"/>
<protein>
    <submittedName>
        <fullName evidence="1">Uncharacterized protein</fullName>
    </submittedName>
</protein>
<dbReference type="AlphaFoldDB" id="F8MMF3"/>
<proteinExistence type="predicted"/>
<accession>F8MMF3</accession>
<dbReference type="HOGENOM" id="CLU_2558823_0_0_1"/>
<dbReference type="VEuPathDB" id="FungiDB:NEUTE1DRAFT_28526"/>
<dbReference type="Proteomes" id="UP000008065">
    <property type="component" value="Unassembled WGS sequence"/>
</dbReference>
<feature type="non-terminal residue" evidence="1">
    <location>
        <position position="1"/>
    </location>
</feature>
<dbReference type="KEGG" id="nte:NEUTE1DRAFT28526"/>
<name>F8MMF3_NEUT8</name>
<feature type="non-terminal residue" evidence="1">
    <location>
        <position position="71"/>
    </location>
</feature>
<organism evidence="1 2">
    <name type="scientific">Neurospora tetrasperma (strain FGSC 2508 / ATCC MYA-4615 / P0657)</name>
    <dbReference type="NCBI Taxonomy" id="510951"/>
    <lineage>
        <taxon>Eukaryota</taxon>
        <taxon>Fungi</taxon>
        <taxon>Dikarya</taxon>
        <taxon>Ascomycota</taxon>
        <taxon>Pezizomycotina</taxon>
        <taxon>Sordariomycetes</taxon>
        <taxon>Sordariomycetidae</taxon>
        <taxon>Sordariales</taxon>
        <taxon>Sordariaceae</taxon>
        <taxon>Neurospora</taxon>
    </lineage>
</organism>
<gene>
    <name evidence="1" type="ORF">NEUTE1DRAFT_28526</name>
</gene>
<dbReference type="EMBL" id="GL891304">
    <property type="protein sequence ID" value="EGO57827.1"/>
    <property type="molecule type" value="Genomic_DNA"/>
</dbReference>
<evidence type="ECO:0000313" key="2">
    <source>
        <dbReference type="Proteomes" id="UP000008065"/>
    </source>
</evidence>
<sequence length="71" mass="7712">GAVPFLGSMLPCLPGQEKGWMEIEASRSNSCLPRLRLVSTACRGHIDALQLNVRARPAFLQIASFTSADRV</sequence>